<accession>A0A1G1T6L1</accession>
<evidence type="ECO:0000313" key="2">
    <source>
        <dbReference type="EMBL" id="OGX86515.1"/>
    </source>
</evidence>
<dbReference type="OrthoDB" id="982049at2"/>
<reference evidence="2 3" key="1">
    <citation type="submission" date="2016-08" db="EMBL/GenBank/DDBJ databases">
        <title>Hymenobacter coccineus sp. nov., Hymenobacter lapidarius sp. nov. and Hymenobacter glacialis sp. nov., isolated from Antarctic soil.</title>
        <authorList>
            <person name="Sedlacek I."/>
            <person name="Kralova S."/>
            <person name="Kyrova K."/>
            <person name="Maslanova I."/>
            <person name="Stankova E."/>
            <person name="Vrbovska V."/>
            <person name="Nemec M."/>
            <person name="Bartak M."/>
            <person name="Svec P."/>
            <person name="Busse H.-J."/>
            <person name="Pantucek R."/>
        </authorList>
    </citation>
    <scope>NUCLEOTIDE SEQUENCE [LARGE SCALE GENOMIC DNA]</scope>
    <source>
        <strain evidence="2 3">CCM 8648</strain>
    </source>
</reference>
<organism evidence="2 3">
    <name type="scientific">Hymenobacter glacialis</name>
    <dbReference type="NCBI Taxonomy" id="1908236"/>
    <lineage>
        <taxon>Bacteria</taxon>
        <taxon>Pseudomonadati</taxon>
        <taxon>Bacteroidota</taxon>
        <taxon>Cytophagia</taxon>
        <taxon>Cytophagales</taxon>
        <taxon>Hymenobacteraceae</taxon>
        <taxon>Hymenobacter</taxon>
    </lineage>
</organism>
<gene>
    <name evidence="2" type="ORF">BEN48_12865</name>
</gene>
<comment type="caution">
    <text evidence="2">The sequence shown here is derived from an EMBL/GenBank/DDBJ whole genome shotgun (WGS) entry which is preliminary data.</text>
</comment>
<feature type="chain" id="PRO_5009578967" description="Lipoprotein" evidence="1">
    <location>
        <begin position="23"/>
        <end position="130"/>
    </location>
</feature>
<protein>
    <recommendedName>
        <fullName evidence="4">Lipoprotein</fullName>
    </recommendedName>
</protein>
<feature type="signal peptide" evidence="1">
    <location>
        <begin position="1"/>
        <end position="22"/>
    </location>
</feature>
<sequence>MKILLGLSLSLALLLTGSGCTEKTDATPTGQTCKNERVLEDYQNREAVVTLTQLDTYCLIVDTAAIARGSYRLEHYLVPAVRLPSQYQVEGLRVRLTGRKKSCYGLTTFPNLRNMFGYKLEVDNIQFKDR</sequence>
<dbReference type="AlphaFoldDB" id="A0A1G1T6L1"/>
<name>A0A1G1T6L1_9BACT</name>
<dbReference type="EMBL" id="MDZC01000049">
    <property type="protein sequence ID" value="OGX86515.1"/>
    <property type="molecule type" value="Genomic_DNA"/>
</dbReference>
<dbReference type="PROSITE" id="PS51257">
    <property type="entry name" value="PROKAR_LIPOPROTEIN"/>
    <property type="match status" value="1"/>
</dbReference>
<keyword evidence="1" id="KW-0732">Signal</keyword>
<evidence type="ECO:0000256" key="1">
    <source>
        <dbReference type="SAM" id="SignalP"/>
    </source>
</evidence>
<evidence type="ECO:0008006" key="4">
    <source>
        <dbReference type="Google" id="ProtNLM"/>
    </source>
</evidence>
<keyword evidence="3" id="KW-1185">Reference proteome</keyword>
<dbReference type="RefSeq" id="WP_070733785.1">
    <property type="nucleotide sequence ID" value="NZ_MDZC01000049.1"/>
</dbReference>
<evidence type="ECO:0000313" key="3">
    <source>
        <dbReference type="Proteomes" id="UP000177791"/>
    </source>
</evidence>
<proteinExistence type="predicted"/>
<dbReference type="Proteomes" id="UP000177791">
    <property type="component" value="Unassembled WGS sequence"/>
</dbReference>